<dbReference type="STRING" id="50990.A0A4Y7Q4T3"/>
<keyword evidence="4" id="KW-0963">Cytoplasm</keyword>
<evidence type="ECO:0000256" key="6">
    <source>
        <dbReference type="ARBA" id="ARBA00023125"/>
    </source>
</evidence>
<dbReference type="CDD" id="cd14819">
    <property type="entry name" value="Translin"/>
    <property type="match status" value="1"/>
</dbReference>
<evidence type="ECO:0000256" key="4">
    <source>
        <dbReference type="ARBA" id="ARBA00022490"/>
    </source>
</evidence>
<dbReference type="GO" id="GO:0003723">
    <property type="term" value="F:RNA binding"/>
    <property type="evidence" value="ECO:0007669"/>
    <property type="project" value="UniProtKB-KW"/>
</dbReference>
<dbReference type="GO" id="GO:0003697">
    <property type="term" value="F:single-stranded DNA binding"/>
    <property type="evidence" value="ECO:0007669"/>
    <property type="project" value="InterPro"/>
</dbReference>
<proteinExistence type="inferred from homology"/>
<dbReference type="InterPro" id="IPR016068">
    <property type="entry name" value="Translin_N"/>
</dbReference>
<dbReference type="Pfam" id="PF01997">
    <property type="entry name" value="Translin"/>
    <property type="match status" value="1"/>
</dbReference>
<dbReference type="Proteomes" id="UP000294933">
    <property type="component" value="Unassembled WGS sequence"/>
</dbReference>
<dbReference type="GO" id="GO:0043565">
    <property type="term" value="F:sequence-specific DNA binding"/>
    <property type="evidence" value="ECO:0007669"/>
    <property type="project" value="InterPro"/>
</dbReference>
<evidence type="ECO:0000256" key="2">
    <source>
        <dbReference type="ARBA" id="ARBA00004496"/>
    </source>
</evidence>
<dbReference type="GO" id="GO:0005737">
    <property type="term" value="C:cytoplasm"/>
    <property type="evidence" value="ECO:0007669"/>
    <property type="project" value="UniProtKB-SubCell"/>
</dbReference>
<dbReference type="SUPFAM" id="SSF74784">
    <property type="entry name" value="Translin"/>
    <property type="match status" value="1"/>
</dbReference>
<sequence>MDPDDLATINTALDADVDRREKIKDQVNELDKTTRSMVGVLNKIHSTPENEMVSVIRSVRPLLESCSIALEAIANLVPQHQFWRWRDMWCHSLRTAVFSAALLEFLEKGKLISVAHTSEILGIKPEWNERLYLQVEDYLHGLISVVNELSRLAVNSVTMGDFDQPIRISMFVKDLFAGFSMLNLKNNDLRRRFDSLKYDIKKIEEVVYDISLRRLAPLPPSASEEMETSPERRKN</sequence>
<dbReference type="Gene3D" id="1.20.58.190">
    <property type="entry name" value="Translin, domain 1"/>
    <property type="match status" value="1"/>
</dbReference>
<dbReference type="GO" id="GO:0005634">
    <property type="term" value="C:nucleus"/>
    <property type="evidence" value="ECO:0007669"/>
    <property type="project" value="UniProtKB-SubCell"/>
</dbReference>
<dbReference type="InterPro" id="IPR033956">
    <property type="entry name" value="Translin"/>
</dbReference>
<keyword evidence="5" id="KW-0694">RNA-binding</keyword>
<comment type="subcellular location">
    <subcellularLocation>
        <location evidence="2">Cytoplasm</location>
    </subcellularLocation>
    <subcellularLocation>
        <location evidence="1">Nucleus</location>
    </subcellularLocation>
</comment>
<dbReference type="EMBL" id="ML170176">
    <property type="protein sequence ID" value="TDL22218.1"/>
    <property type="molecule type" value="Genomic_DNA"/>
</dbReference>
<name>A0A4Y7Q4T3_9AGAM</name>
<gene>
    <name evidence="8" type="ORF">BD410DRAFT_723244</name>
</gene>
<dbReference type="Gene3D" id="1.20.58.200">
    <property type="entry name" value="Translin, domain 2"/>
    <property type="match status" value="1"/>
</dbReference>
<dbReference type="VEuPathDB" id="FungiDB:BD410DRAFT_723244"/>
<dbReference type="InterPro" id="IPR016069">
    <property type="entry name" value="Translin_C"/>
</dbReference>
<evidence type="ECO:0000313" key="9">
    <source>
        <dbReference type="Proteomes" id="UP000294933"/>
    </source>
</evidence>
<reference evidence="8 9" key="1">
    <citation type="submission" date="2018-06" db="EMBL/GenBank/DDBJ databases">
        <title>A transcriptomic atlas of mushroom development highlights an independent origin of complex multicellularity.</title>
        <authorList>
            <consortium name="DOE Joint Genome Institute"/>
            <person name="Krizsan K."/>
            <person name="Almasi E."/>
            <person name="Merenyi Z."/>
            <person name="Sahu N."/>
            <person name="Viragh M."/>
            <person name="Koszo T."/>
            <person name="Mondo S."/>
            <person name="Kiss B."/>
            <person name="Balint B."/>
            <person name="Kues U."/>
            <person name="Barry K."/>
            <person name="Hegedus J.C."/>
            <person name="Henrissat B."/>
            <person name="Johnson J."/>
            <person name="Lipzen A."/>
            <person name="Ohm R."/>
            <person name="Nagy I."/>
            <person name="Pangilinan J."/>
            <person name="Yan J."/>
            <person name="Xiong Y."/>
            <person name="Grigoriev I.V."/>
            <person name="Hibbett D.S."/>
            <person name="Nagy L.G."/>
        </authorList>
    </citation>
    <scope>NUCLEOTIDE SEQUENCE [LARGE SCALE GENOMIC DNA]</scope>
    <source>
        <strain evidence="8 9">SZMC22713</strain>
    </source>
</reference>
<evidence type="ECO:0000313" key="8">
    <source>
        <dbReference type="EMBL" id="TDL22218.1"/>
    </source>
</evidence>
<keyword evidence="9" id="KW-1185">Reference proteome</keyword>
<evidence type="ECO:0000256" key="5">
    <source>
        <dbReference type="ARBA" id="ARBA00022884"/>
    </source>
</evidence>
<keyword evidence="6" id="KW-0238">DNA-binding</keyword>
<protein>
    <submittedName>
        <fullName evidence="8">Translin</fullName>
    </submittedName>
</protein>
<dbReference type="InterPro" id="IPR036081">
    <property type="entry name" value="Translin_sf"/>
</dbReference>
<evidence type="ECO:0000256" key="7">
    <source>
        <dbReference type="ARBA" id="ARBA00023242"/>
    </source>
</evidence>
<comment type="similarity">
    <text evidence="3">Belongs to the translin family.</text>
</comment>
<organism evidence="8 9">
    <name type="scientific">Rickenella mellea</name>
    <dbReference type="NCBI Taxonomy" id="50990"/>
    <lineage>
        <taxon>Eukaryota</taxon>
        <taxon>Fungi</taxon>
        <taxon>Dikarya</taxon>
        <taxon>Basidiomycota</taxon>
        <taxon>Agaricomycotina</taxon>
        <taxon>Agaricomycetes</taxon>
        <taxon>Hymenochaetales</taxon>
        <taxon>Rickenellaceae</taxon>
        <taxon>Rickenella</taxon>
    </lineage>
</organism>
<keyword evidence="7" id="KW-0539">Nucleus</keyword>
<evidence type="ECO:0000256" key="1">
    <source>
        <dbReference type="ARBA" id="ARBA00004123"/>
    </source>
</evidence>
<dbReference type="InterPro" id="IPR002848">
    <property type="entry name" value="Translin_fam"/>
</dbReference>
<dbReference type="AlphaFoldDB" id="A0A4Y7Q4T3"/>
<dbReference type="PANTHER" id="PTHR10741">
    <property type="entry name" value="TRANSLIN AND TRANSLIN ASSOCIATED PROTEIN X"/>
    <property type="match status" value="1"/>
</dbReference>
<dbReference type="GO" id="GO:0016070">
    <property type="term" value="P:RNA metabolic process"/>
    <property type="evidence" value="ECO:0007669"/>
    <property type="project" value="InterPro"/>
</dbReference>
<accession>A0A4Y7Q4T3</accession>
<dbReference type="FunFam" id="1.20.58.200:FF:000002">
    <property type="entry name" value="Putative translin"/>
    <property type="match status" value="1"/>
</dbReference>
<dbReference type="OrthoDB" id="829at2759"/>
<evidence type="ECO:0000256" key="3">
    <source>
        <dbReference type="ARBA" id="ARBA00005902"/>
    </source>
</evidence>